<feature type="region of interest" description="Disordered" evidence="1">
    <location>
        <begin position="70"/>
        <end position="169"/>
    </location>
</feature>
<dbReference type="Proteomes" id="UP000266723">
    <property type="component" value="Unassembled WGS sequence"/>
</dbReference>
<comment type="caution">
    <text evidence="2">The sequence shown here is derived from an EMBL/GenBank/DDBJ whole genome shotgun (WGS) entry which is preliminary data.</text>
</comment>
<name>A0ABQ7CC83_BRACR</name>
<proteinExistence type="predicted"/>
<reference evidence="2 3" key="1">
    <citation type="journal article" date="2020" name="BMC Genomics">
        <title>Intraspecific diversification of the crop wild relative Brassica cretica Lam. using demographic model selection.</title>
        <authorList>
            <person name="Kioukis A."/>
            <person name="Michalopoulou V.A."/>
            <person name="Briers L."/>
            <person name="Pirintsos S."/>
            <person name="Studholme D.J."/>
            <person name="Pavlidis P."/>
            <person name="Sarris P.F."/>
        </authorList>
    </citation>
    <scope>NUCLEOTIDE SEQUENCE [LARGE SCALE GENOMIC DNA]</scope>
    <source>
        <strain evidence="3">cv. PFS-1207/04</strain>
    </source>
</reference>
<evidence type="ECO:0000313" key="3">
    <source>
        <dbReference type="Proteomes" id="UP000266723"/>
    </source>
</evidence>
<accession>A0ABQ7CC83</accession>
<gene>
    <name evidence="2" type="ORF">DY000_02006329</name>
</gene>
<evidence type="ECO:0000256" key="1">
    <source>
        <dbReference type="SAM" id="MobiDB-lite"/>
    </source>
</evidence>
<protein>
    <submittedName>
        <fullName evidence="2">Uncharacterized protein</fullName>
    </submittedName>
</protein>
<evidence type="ECO:0000313" key="2">
    <source>
        <dbReference type="EMBL" id="KAF3549281.1"/>
    </source>
</evidence>
<feature type="compositionally biased region" description="Basic and acidic residues" evidence="1">
    <location>
        <begin position="146"/>
        <end position="169"/>
    </location>
</feature>
<dbReference type="EMBL" id="QGKV02000832">
    <property type="protein sequence ID" value="KAF3549281.1"/>
    <property type="molecule type" value="Genomic_DNA"/>
</dbReference>
<organism evidence="2 3">
    <name type="scientific">Brassica cretica</name>
    <name type="common">Mustard</name>
    <dbReference type="NCBI Taxonomy" id="69181"/>
    <lineage>
        <taxon>Eukaryota</taxon>
        <taxon>Viridiplantae</taxon>
        <taxon>Streptophyta</taxon>
        <taxon>Embryophyta</taxon>
        <taxon>Tracheophyta</taxon>
        <taxon>Spermatophyta</taxon>
        <taxon>Magnoliopsida</taxon>
        <taxon>eudicotyledons</taxon>
        <taxon>Gunneridae</taxon>
        <taxon>Pentapetalae</taxon>
        <taxon>rosids</taxon>
        <taxon>malvids</taxon>
        <taxon>Brassicales</taxon>
        <taxon>Brassicaceae</taxon>
        <taxon>Brassiceae</taxon>
        <taxon>Brassica</taxon>
    </lineage>
</organism>
<sequence length="169" mass="18458">MIDVFSEQEKLHEAEAANHRVNPLSDSDLSLSPLLLPSRFVDERFRTSFDPYGSNVDLIGSETTSQLLTSREVVEDQSGELAVDVTSAPTEQTAASREGGPEKDNPEKDNILAREEGTEDVGPEDHVLVSDTSSEGREDEEEDGDRVEKTPSPKPNEEEATSEIEKGSA</sequence>
<keyword evidence="3" id="KW-1185">Reference proteome</keyword>
<feature type="compositionally biased region" description="Basic and acidic residues" evidence="1">
    <location>
        <begin position="99"/>
        <end position="116"/>
    </location>
</feature>